<feature type="compositionally biased region" description="Polar residues" evidence="1">
    <location>
        <begin position="381"/>
        <end position="391"/>
    </location>
</feature>
<feature type="transmembrane region" description="Helical" evidence="2">
    <location>
        <begin position="133"/>
        <end position="150"/>
    </location>
</feature>
<organism evidence="4 5">
    <name type="scientific">Bursaphelenchus xylophilus</name>
    <name type="common">Pinewood nematode worm</name>
    <name type="synonym">Aphelenchoides xylophilus</name>
    <dbReference type="NCBI Taxonomy" id="6326"/>
    <lineage>
        <taxon>Eukaryota</taxon>
        <taxon>Metazoa</taxon>
        <taxon>Ecdysozoa</taxon>
        <taxon>Nematoda</taxon>
        <taxon>Chromadorea</taxon>
        <taxon>Rhabditida</taxon>
        <taxon>Tylenchina</taxon>
        <taxon>Tylenchomorpha</taxon>
        <taxon>Aphelenchoidea</taxon>
        <taxon>Aphelenchoididae</taxon>
        <taxon>Bursaphelenchus</taxon>
    </lineage>
</organism>
<feature type="transmembrane region" description="Helical" evidence="2">
    <location>
        <begin position="324"/>
        <end position="344"/>
    </location>
</feature>
<feature type="transmembrane region" description="Helical" evidence="2">
    <location>
        <begin position="244"/>
        <end position="266"/>
    </location>
</feature>
<keyword evidence="3" id="KW-0732">Signal</keyword>
<keyword evidence="2" id="KW-0812">Transmembrane</keyword>
<name>A0A1I7S5H2_BURXY</name>
<feature type="region of interest" description="Disordered" evidence="1">
    <location>
        <begin position="381"/>
        <end position="409"/>
    </location>
</feature>
<evidence type="ECO:0000256" key="3">
    <source>
        <dbReference type="SAM" id="SignalP"/>
    </source>
</evidence>
<accession>A0A1I7S5H2</accession>
<sequence>MLILAILDMALLPGSAFATSYFLMKGTVFCDHPTMIYFIGVWLLALWMGYALYAIILALNRCVSFTRLDMYFKGNWEYFWLISPWFMILYHFLYGTPVIFTPQYYGWFFNPHMGYFEDIDGQYFNWAHTIENIIVATAIPLLYVVFFFYVKKIGKGRTNEPRDDKNLFGQILTMSLIISAAAVTYFVMQLSFTPYWVKCTGHYGWIIVQALWMGYALYAIILALNRCAAFTTMDVYFKGNWQYFWLIGPWFMVVYQAAFGSPGIFIPQYYGWFFNPHMGYFEDTEGRYFNWAHSIENIVVATVIPLLYLIFYFYLFAQIFIMSLIISVAAMVYFFMQTLFLPSWVKSMGHYGWIVVQGCPAVIYLTGNRTFQKKLFKKTAPGSNNSLSARQQKPVDTKTLKSLNSSPLP</sequence>
<dbReference type="Pfam" id="PF10321">
    <property type="entry name" value="7TM_GPCR_Srt"/>
    <property type="match status" value="1"/>
</dbReference>
<feature type="transmembrane region" description="Helical" evidence="2">
    <location>
        <begin position="78"/>
        <end position="100"/>
    </location>
</feature>
<keyword evidence="2" id="KW-1133">Transmembrane helix</keyword>
<feature type="transmembrane region" description="Helical" evidence="2">
    <location>
        <begin position="203"/>
        <end position="224"/>
    </location>
</feature>
<keyword evidence="2" id="KW-0472">Membrane</keyword>
<reference evidence="5" key="1">
    <citation type="submission" date="2016-11" db="UniProtKB">
        <authorList>
            <consortium name="WormBaseParasite"/>
        </authorList>
    </citation>
    <scope>IDENTIFICATION</scope>
</reference>
<feature type="transmembrane region" description="Helical" evidence="2">
    <location>
        <begin position="298"/>
        <end position="317"/>
    </location>
</feature>
<dbReference type="AlphaFoldDB" id="A0A1I7S5H2"/>
<dbReference type="WBParaSite" id="BXY_0825700.1">
    <property type="protein sequence ID" value="BXY_0825700.1"/>
    <property type="gene ID" value="BXY_0825700"/>
</dbReference>
<feature type="transmembrane region" description="Helical" evidence="2">
    <location>
        <begin position="34"/>
        <end position="57"/>
    </location>
</feature>
<dbReference type="InterPro" id="IPR019425">
    <property type="entry name" value="7TM_GPCR_serpentine_rcpt_Srt"/>
</dbReference>
<protein>
    <submittedName>
        <fullName evidence="5">O-antigen polymerase</fullName>
    </submittedName>
</protein>
<dbReference type="PANTHER" id="PTHR23021">
    <property type="entry name" value="SERPENTINE RECEPTOR, CLASS T"/>
    <property type="match status" value="1"/>
</dbReference>
<proteinExistence type="predicted"/>
<feature type="signal peptide" evidence="3">
    <location>
        <begin position="1"/>
        <end position="18"/>
    </location>
</feature>
<feature type="transmembrane region" description="Helical" evidence="2">
    <location>
        <begin position="350"/>
        <end position="367"/>
    </location>
</feature>
<evidence type="ECO:0000256" key="2">
    <source>
        <dbReference type="SAM" id="Phobius"/>
    </source>
</evidence>
<feature type="transmembrane region" description="Helical" evidence="2">
    <location>
        <begin position="171"/>
        <end position="197"/>
    </location>
</feature>
<evidence type="ECO:0000313" key="5">
    <source>
        <dbReference type="WBParaSite" id="BXY_0825700.1"/>
    </source>
</evidence>
<evidence type="ECO:0000313" key="4">
    <source>
        <dbReference type="Proteomes" id="UP000095284"/>
    </source>
</evidence>
<feature type="compositionally biased region" description="Polar residues" evidence="1">
    <location>
        <begin position="400"/>
        <end position="409"/>
    </location>
</feature>
<dbReference type="PANTHER" id="PTHR23021:SF11">
    <property type="entry name" value="SERPENTINE RECEPTOR, CLASS T"/>
    <property type="match status" value="1"/>
</dbReference>
<dbReference type="Proteomes" id="UP000095284">
    <property type="component" value="Unplaced"/>
</dbReference>
<evidence type="ECO:0000256" key="1">
    <source>
        <dbReference type="SAM" id="MobiDB-lite"/>
    </source>
</evidence>
<feature type="chain" id="PRO_5009305483" evidence="3">
    <location>
        <begin position="19"/>
        <end position="409"/>
    </location>
</feature>